<feature type="signal peptide" evidence="1">
    <location>
        <begin position="1"/>
        <end position="22"/>
    </location>
</feature>
<protein>
    <recommendedName>
        <fullName evidence="4">Beta-defensin</fullName>
    </recommendedName>
</protein>
<comment type="caution">
    <text evidence="2">The sequence shown here is derived from an EMBL/GenBank/DDBJ whole genome shotgun (WGS) entry which is preliminary data.</text>
</comment>
<evidence type="ECO:0000256" key="1">
    <source>
        <dbReference type="SAM" id="SignalP"/>
    </source>
</evidence>
<evidence type="ECO:0000313" key="3">
    <source>
        <dbReference type="Proteomes" id="UP000812440"/>
    </source>
</evidence>
<feature type="chain" id="PRO_5035943537" description="Beta-defensin" evidence="1">
    <location>
        <begin position="23"/>
        <end position="64"/>
    </location>
</feature>
<dbReference type="AlphaFoldDB" id="A0A8T2IM92"/>
<accession>A0A8T2IM92</accession>
<gene>
    <name evidence="2" type="ORF">GDO86_020639</name>
</gene>
<evidence type="ECO:0000313" key="2">
    <source>
        <dbReference type="EMBL" id="KAG8431641.1"/>
    </source>
</evidence>
<evidence type="ECO:0008006" key="4">
    <source>
        <dbReference type="Google" id="ProtNLM"/>
    </source>
</evidence>
<proteinExistence type="predicted"/>
<dbReference type="Proteomes" id="UP000812440">
    <property type="component" value="Unassembled WGS sequence"/>
</dbReference>
<name>A0A8T2IM92_9PIPI</name>
<keyword evidence="3" id="KW-1185">Reference proteome</keyword>
<keyword evidence="1" id="KW-0732">Signal</keyword>
<reference evidence="2" key="1">
    <citation type="thesis" date="2020" institute="ProQuest LLC" country="789 East Eisenhower Parkway, Ann Arbor, MI, USA">
        <title>Comparative Genomics and Chromosome Evolution.</title>
        <authorList>
            <person name="Mudd A.B."/>
        </authorList>
    </citation>
    <scope>NUCLEOTIDE SEQUENCE</scope>
    <source>
        <strain evidence="2">Female2</strain>
        <tissue evidence="2">Blood</tissue>
    </source>
</reference>
<dbReference type="EMBL" id="JAACNH010000108">
    <property type="protein sequence ID" value="KAG8431641.1"/>
    <property type="molecule type" value="Genomic_DNA"/>
</dbReference>
<sequence>MRINIIFFLVLFFSLAAMRVDAYFGEANDDCKKIGGRCGFICSIHEDELGTCTLAPMCCRRKFG</sequence>
<organism evidence="2 3">
    <name type="scientific">Hymenochirus boettgeri</name>
    <name type="common">Congo dwarf clawed frog</name>
    <dbReference type="NCBI Taxonomy" id="247094"/>
    <lineage>
        <taxon>Eukaryota</taxon>
        <taxon>Metazoa</taxon>
        <taxon>Chordata</taxon>
        <taxon>Craniata</taxon>
        <taxon>Vertebrata</taxon>
        <taxon>Euteleostomi</taxon>
        <taxon>Amphibia</taxon>
        <taxon>Batrachia</taxon>
        <taxon>Anura</taxon>
        <taxon>Pipoidea</taxon>
        <taxon>Pipidae</taxon>
        <taxon>Pipinae</taxon>
        <taxon>Hymenochirus</taxon>
    </lineage>
</organism>